<evidence type="ECO:0000313" key="2">
    <source>
        <dbReference type="Proteomes" id="UP000245370"/>
    </source>
</evidence>
<dbReference type="RefSeq" id="WP_109359809.1">
    <property type="nucleotide sequence ID" value="NZ_QFRJ01000008.1"/>
</dbReference>
<dbReference type="OrthoDB" id="1446899at2"/>
<keyword evidence="2" id="KW-1185">Reference proteome</keyword>
<sequence>MEENEYMKNAIFDTIENQIRQNDPPQTKKTLERLKKEGYDDFNAKNMIAHCLSLEFYDVIKNKNTFNLERYVKNLDRLPKEPE</sequence>
<name>A0A2U2XBG5_9FLAO</name>
<dbReference type="AlphaFoldDB" id="A0A2U2XBG5"/>
<proteinExistence type="predicted"/>
<reference evidence="1 2" key="2">
    <citation type="submission" date="2018-05" db="EMBL/GenBank/DDBJ databases">
        <authorList>
            <person name="Lanie J.A."/>
            <person name="Ng W.-L."/>
            <person name="Kazmierczak K.M."/>
            <person name="Andrzejewski T.M."/>
            <person name="Davidsen T.M."/>
            <person name="Wayne K.J."/>
            <person name="Tettelin H."/>
            <person name="Glass J.I."/>
            <person name="Rusch D."/>
            <person name="Podicherti R."/>
            <person name="Tsui H.-C.T."/>
            <person name="Winkler M.E."/>
        </authorList>
    </citation>
    <scope>NUCLEOTIDE SEQUENCE [LARGE SCALE GENOMIC DNA]</scope>
    <source>
        <strain evidence="1 2">C305</strain>
    </source>
</reference>
<gene>
    <name evidence="1" type="ORF">DIT68_10750</name>
</gene>
<reference evidence="1 2" key="1">
    <citation type="submission" date="2018-05" db="EMBL/GenBank/DDBJ databases">
        <title>Brumimicrobium oceani sp. nov., isolated from coastal sediment.</title>
        <authorList>
            <person name="Kou Y."/>
        </authorList>
    </citation>
    <scope>NUCLEOTIDE SEQUENCE [LARGE SCALE GENOMIC DNA]</scope>
    <source>
        <strain evidence="1 2">C305</strain>
    </source>
</reference>
<dbReference type="Proteomes" id="UP000245370">
    <property type="component" value="Unassembled WGS sequence"/>
</dbReference>
<evidence type="ECO:0000313" key="1">
    <source>
        <dbReference type="EMBL" id="PWH85107.1"/>
    </source>
</evidence>
<dbReference type="EMBL" id="QFRJ01000008">
    <property type="protein sequence ID" value="PWH85107.1"/>
    <property type="molecule type" value="Genomic_DNA"/>
</dbReference>
<comment type="caution">
    <text evidence="1">The sequence shown here is derived from an EMBL/GenBank/DDBJ whole genome shotgun (WGS) entry which is preliminary data.</text>
</comment>
<accession>A0A2U2XBG5</accession>
<organism evidence="1 2">
    <name type="scientific">Brumimicrobium oceani</name>
    <dbReference type="NCBI Taxonomy" id="2100725"/>
    <lineage>
        <taxon>Bacteria</taxon>
        <taxon>Pseudomonadati</taxon>
        <taxon>Bacteroidota</taxon>
        <taxon>Flavobacteriia</taxon>
        <taxon>Flavobacteriales</taxon>
        <taxon>Crocinitomicaceae</taxon>
        <taxon>Brumimicrobium</taxon>
    </lineage>
</organism>
<protein>
    <submittedName>
        <fullName evidence="1">Uncharacterized protein</fullName>
    </submittedName>
</protein>